<dbReference type="Proteomes" id="UP000829398">
    <property type="component" value="Chromosome 4"/>
</dbReference>
<sequence>MDNYQIPDEGLNLDEWEQVQSPSLRIRSTRTPSREWDMAAIRDNYLQDSVSFFPPSQHEGLQTITQDQHEVPNSPSSASSLSLLSNGLATDNSSSSAWRPRFENLRFGIARIAAKFRYHAAYIGGFCSFASVTGVVAAVLLAFVYAKVRRTWRRKFQEENNRLIVLVKEKDEKISQLLIQISQMNELLSARLQRARGGETEYFIVNW</sequence>
<keyword evidence="2" id="KW-1185">Reference proteome</keyword>
<protein>
    <submittedName>
        <fullName evidence="1">Transmembrane protein</fullName>
    </submittedName>
</protein>
<evidence type="ECO:0000313" key="1">
    <source>
        <dbReference type="EMBL" id="KAH9774036.1"/>
    </source>
</evidence>
<keyword evidence="1" id="KW-0472">Membrane</keyword>
<gene>
    <name evidence="1" type="ORF">KPL71_013507</name>
</gene>
<keyword evidence="1" id="KW-0812">Transmembrane</keyword>
<reference evidence="2" key="1">
    <citation type="journal article" date="2023" name="Hortic. Res.">
        <title>A chromosome-level phased genome enabling allele-level studies in sweet orange: a case study on citrus Huanglongbing tolerance.</title>
        <authorList>
            <person name="Wu B."/>
            <person name="Yu Q."/>
            <person name="Deng Z."/>
            <person name="Duan Y."/>
            <person name="Luo F."/>
            <person name="Gmitter F. Jr."/>
        </authorList>
    </citation>
    <scope>NUCLEOTIDE SEQUENCE [LARGE SCALE GENOMIC DNA]</scope>
    <source>
        <strain evidence="2">cv. Valencia</strain>
    </source>
</reference>
<accession>A0ACB8LL52</accession>
<proteinExistence type="predicted"/>
<dbReference type="EMBL" id="CM039173">
    <property type="protein sequence ID" value="KAH9774036.1"/>
    <property type="molecule type" value="Genomic_DNA"/>
</dbReference>
<evidence type="ECO:0000313" key="2">
    <source>
        <dbReference type="Proteomes" id="UP000829398"/>
    </source>
</evidence>
<comment type="caution">
    <text evidence="1">The sequence shown here is derived from an EMBL/GenBank/DDBJ whole genome shotgun (WGS) entry which is preliminary data.</text>
</comment>
<name>A0ACB8LL52_CITSI</name>
<organism evidence="1 2">
    <name type="scientific">Citrus sinensis</name>
    <name type="common">Sweet orange</name>
    <name type="synonym">Citrus aurantium var. sinensis</name>
    <dbReference type="NCBI Taxonomy" id="2711"/>
    <lineage>
        <taxon>Eukaryota</taxon>
        <taxon>Viridiplantae</taxon>
        <taxon>Streptophyta</taxon>
        <taxon>Embryophyta</taxon>
        <taxon>Tracheophyta</taxon>
        <taxon>Spermatophyta</taxon>
        <taxon>Magnoliopsida</taxon>
        <taxon>eudicotyledons</taxon>
        <taxon>Gunneridae</taxon>
        <taxon>Pentapetalae</taxon>
        <taxon>rosids</taxon>
        <taxon>malvids</taxon>
        <taxon>Sapindales</taxon>
        <taxon>Rutaceae</taxon>
        <taxon>Aurantioideae</taxon>
        <taxon>Citrus</taxon>
    </lineage>
</organism>